<proteinExistence type="predicted"/>
<keyword evidence="1" id="KW-0472">Membrane</keyword>
<keyword evidence="1" id="KW-0812">Transmembrane</keyword>
<dbReference type="AlphaFoldDB" id="A0A3N9TFJ4"/>
<gene>
    <name evidence="2" type="ORF">EES38_11930</name>
</gene>
<reference evidence="2 3" key="1">
    <citation type="submission" date="2018-11" db="EMBL/GenBank/DDBJ databases">
        <title>Vibrio LJC006 sp. nov., isolated from seawater during the bloom of the enteromorpha.</title>
        <authorList>
            <person name="Liang J."/>
        </authorList>
    </citation>
    <scope>NUCLEOTIDE SEQUENCE [LARGE SCALE GENOMIC DNA]</scope>
    <source>
        <strain evidence="2 3">LJC006</strain>
    </source>
</reference>
<sequence length="67" mass="7118">MNNFVEKCKAFWKDEEGLTVVEYVIGAGLLVVALTAVFSTMNTKLTTKLSAIIDSIGSTSSSTSTTP</sequence>
<name>A0A3N9TFJ4_9VIBR</name>
<evidence type="ECO:0000313" key="2">
    <source>
        <dbReference type="EMBL" id="RQW63018.1"/>
    </source>
</evidence>
<dbReference type="RefSeq" id="WP_124937416.1">
    <property type="nucleotide sequence ID" value="NZ_RJVQ01000004.1"/>
</dbReference>
<accession>A0A3N9TFJ4</accession>
<keyword evidence="1" id="KW-1133">Transmembrane helix</keyword>
<keyword evidence="3" id="KW-1185">Reference proteome</keyword>
<comment type="caution">
    <text evidence="2">The sequence shown here is derived from an EMBL/GenBank/DDBJ whole genome shotgun (WGS) entry which is preliminary data.</text>
</comment>
<evidence type="ECO:0000256" key="1">
    <source>
        <dbReference type="SAM" id="Phobius"/>
    </source>
</evidence>
<dbReference type="Proteomes" id="UP000281112">
    <property type="component" value="Unassembled WGS sequence"/>
</dbReference>
<feature type="transmembrane region" description="Helical" evidence="1">
    <location>
        <begin position="20"/>
        <end position="38"/>
    </location>
</feature>
<organism evidence="2 3">
    <name type="scientific">Vibrio viridaestus</name>
    <dbReference type="NCBI Taxonomy" id="2487322"/>
    <lineage>
        <taxon>Bacteria</taxon>
        <taxon>Pseudomonadati</taxon>
        <taxon>Pseudomonadota</taxon>
        <taxon>Gammaproteobacteria</taxon>
        <taxon>Vibrionales</taxon>
        <taxon>Vibrionaceae</taxon>
        <taxon>Vibrio</taxon>
    </lineage>
</organism>
<protein>
    <submittedName>
        <fullName evidence="2">Flp family type IVb pilin</fullName>
    </submittedName>
</protein>
<evidence type="ECO:0000313" key="3">
    <source>
        <dbReference type="Proteomes" id="UP000281112"/>
    </source>
</evidence>
<dbReference type="EMBL" id="RJVQ01000004">
    <property type="protein sequence ID" value="RQW63018.1"/>
    <property type="molecule type" value="Genomic_DNA"/>
</dbReference>
<dbReference type="OrthoDB" id="6174171at2"/>